<feature type="domain" description="RNA polymerase sigma-70 region 2" evidence="6">
    <location>
        <begin position="29"/>
        <end position="90"/>
    </location>
</feature>
<evidence type="ECO:0000313" key="8">
    <source>
        <dbReference type="EMBL" id="MEA5138866.1"/>
    </source>
</evidence>
<gene>
    <name evidence="8" type="primary">sigZ</name>
    <name evidence="8" type="ORF">VB248_06970</name>
</gene>
<dbReference type="RefSeq" id="WP_323296028.1">
    <property type="nucleotide sequence ID" value="NZ_JAYFUM010000007.1"/>
</dbReference>
<evidence type="ECO:0000256" key="1">
    <source>
        <dbReference type="ARBA" id="ARBA00010641"/>
    </source>
</evidence>
<keyword evidence="2" id="KW-0805">Transcription regulation</keyword>
<feature type="domain" description="RNA polymerase sigma factor 70 region 4 type 2" evidence="7">
    <location>
        <begin position="128"/>
        <end position="172"/>
    </location>
</feature>
<sequence length="203" mass="23605">MSFIKKGITMVLIPASNKVKFNDIWLNFSRPVKEFIRNQTHNSDITDDLLQEVFIKIHQHLSQLQDEERLAGWVFQIARNTVLNYFRAKKNHLAEDNDEYLNGLEETYFNENELNTLVANWLESFRKELDPKYEEALRLVDIEGLSQVQLAEKLGISVSGAKSRVQRGREQLKQKLMDCCPVKVDTYGNIVEVRRQSGECLCI</sequence>
<dbReference type="SUPFAM" id="SSF88946">
    <property type="entry name" value="Sigma2 domain of RNA polymerase sigma factors"/>
    <property type="match status" value="1"/>
</dbReference>
<evidence type="ECO:0000256" key="2">
    <source>
        <dbReference type="ARBA" id="ARBA00023015"/>
    </source>
</evidence>
<keyword evidence="9" id="KW-1185">Reference proteome</keyword>
<keyword evidence="3" id="KW-0731">Sigma factor</keyword>
<name>A0ABU5Q7P3_9BACT</name>
<dbReference type="Gene3D" id="1.10.1740.10">
    <property type="match status" value="1"/>
</dbReference>
<evidence type="ECO:0000313" key="9">
    <source>
        <dbReference type="Proteomes" id="UP001302949"/>
    </source>
</evidence>
<accession>A0ABU5Q7P3</accession>
<dbReference type="InterPro" id="IPR039425">
    <property type="entry name" value="RNA_pol_sigma-70-like"/>
</dbReference>
<evidence type="ECO:0000256" key="5">
    <source>
        <dbReference type="NCBIfam" id="TIGR02959"/>
    </source>
</evidence>
<evidence type="ECO:0000259" key="7">
    <source>
        <dbReference type="Pfam" id="PF08281"/>
    </source>
</evidence>
<organism evidence="8 9">
    <name type="scientific">Arcicella rigui</name>
    <dbReference type="NCBI Taxonomy" id="797020"/>
    <lineage>
        <taxon>Bacteria</taxon>
        <taxon>Pseudomonadati</taxon>
        <taxon>Bacteroidota</taxon>
        <taxon>Cytophagia</taxon>
        <taxon>Cytophagales</taxon>
        <taxon>Flectobacillaceae</taxon>
        <taxon>Arcicella</taxon>
    </lineage>
</organism>
<comment type="similarity">
    <text evidence="1">Belongs to the sigma-70 factor family. ECF subfamily.</text>
</comment>
<evidence type="ECO:0000259" key="6">
    <source>
        <dbReference type="Pfam" id="PF04542"/>
    </source>
</evidence>
<keyword evidence="4" id="KW-0804">Transcription</keyword>
<dbReference type="CDD" id="cd06171">
    <property type="entry name" value="Sigma70_r4"/>
    <property type="match status" value="1"/>
</dbReference>
<dbReference type="InterPro" id="IPR014284">
    <property type="entry name" value="RNA_pol_sigma-70_dom"/>
</dbReference>
<dbReference type="InterPro" id="IPR036388">
    <property type="entry name" value="WH-like_DNA-bd_sf"/>
</dbReference>
<comment type="caution">
    <text evidence="8">The sequence shown here is derived from an EMBL/GenBank/DDBJ whole genome shotgun (WGS) entry which is preliminary data.</text>
</comment>
<protein>
    <recommendedName>
        <fullName evidence="5">RNA polymerase sigma factor SigZ</fullName>
    </recommendedName>
</protein>
<dbReference type="NCBIfam" id="TIGR02959">
    <property type="entry name" value="SigZ"/>
    <property type="match status" value="1"/>
</dbReference>
<proteinExistence type="inferred from homology"/>
<dbReference type="InterPro" id="IPR013325">
    <property type="entry name" value="RNA_pol_sigma_r2"/>
</dbReference>
<dbReference type="SUPFAM" id="SSF88659">
    <property type="entry name" value="Sigma3 and sigma4 domains of RNA polymerase sigma factors"/>
    <property type="match status" value="1"/>
</dbReference>
<dbReference type="NCBIfam" id="TIGR02937">
    <property type="entry name" value="sigma70-ECF"/>
    <property type="match status" value="1"/>
</dbReference>
<reference evidence="8 9" key="1">
    <citation type="submission" date="2023-12" db="EMBL/GenBank/DDBJ databases">
        <title>Novel species of the genus Arcicella isolated from rivers.</title>
        <authorList>
            <person name="Lu H."/>
        </authorList>
    </citation>
    <scope>NUCLEOTIDE SEQUENCE [LARGE SCALE GENOMIC DNA]</scope>
    <source>
        <strain evidence="8 9">KCTC 23307</strain>
    </source>
</reference>
<dbReference type="PANTHER" id="PTHR43133:SF62">
    <property type="entry name" value="RNA POLYMERASE SIGMA FACTOR SIGZ"/>
    <property type="match status" value="1"/>
</dbReference>
<dbReference type="Gene3D" id="1.10.10.10">
    <property type="entry name" value="Winged helix-like DNA-binding domain superfamily/Winged helix DNA-binding domain"/>
    <property type="match status" value="1"/>
</dbReference>
<evidence type="ECO:0000256" key="4">
    <source>
        <dbReference type="ARBA" id="ARBA00023163"/>
    </source>
</evidence>
<evidence type="ECO:0000256" key="3">
    <source>
        <dbReference type="ARBA" id="ARBA00023082"/>
    </source>
</evidence>
<dbReference type="InterPro" id="IPR013324">
    <property type="entry name" value="RNA_pol_sigma_r3/r4-like"/>
</dbReference>
<dbReference type="PANTHER" id="PTHR43133">
    <property type="entry name" value="RNA POLYMERASE ECF-TYPE SIGMA FACTO"/>
    <property type="match status" value="1"/>
</dbReference>
<dbReference type="Proteomes" id="UP001302949">
    <property type="component" value="Unassembled WGS sequence"/>
</dbReference>
<dbReference type="EMBL" id="JAYFUM010000007">
    <property type="protein sequence ID" value="MEA5138866.1"/>
    <property type="molecule type" value="Genomic_DNA"/>
</dbReference>
<dbReference type="InterPro" id="IPR014304">
    <property type="entry name" value="RNA_pol_sigma-Z"/>
</dbReference>
<dbReference type="InterPro" id="IPR007627">
    <property type="entry name" value="RNA_pol_sigma70_r2"/>
</dbReference>
<dbReference type="Pfam" id="PF08281">
    <property type="entry name" value="Sigma70_r4_2"/>
    <property type="match status" value="1"/>
</dbReference>
<dbReference type="Pfam" id="PF04542">
    <property type="entry name" value="Sigma70_r2"/>
    <property type="match status" value="1"/>
</dbReference>
<dbReference type="InterPro" id="IPR013249">
    <property type="entry name" value="RNA_pol_sigma70_r4_t2"/>
</dbReference>